<proteinExistence type="inferred from homology"/>
<dbReference type="GO" id="GO:0009378">
    <property type="term" value="F:four-way junction helicase activity"/>
    <property type="evidence" value="ECO:0007669"/>
    <property type="project" value="TreeGrafter"/>
</dbReference>
<comment type="similarity">
    <text evidence="1">Belongs to the helicase family. RecQ subfamily.</text>
</comment>
<evidence type="ECO:0000256" key="3">
    <source>
        <dbReference type="ARBA" id="ARBA00022801"/>
    </source>
</evidence>
<dbReference type="GO" id="GO:0005737">
    <property type="term" value="C:cytoplasm"/>
    <property type="evidence" value="ECO:0007669"/>
    <property type="project" value="TreeGrafter"/>
</dbReference>
<keyword evidence="3" id="KW-0378">Hydrolase</keyword>
<dbReference type="InterPro" id="IPR001650">
    <property type="entry name" value="Helicase_C-like"/>
</dbReference>
<keyword evidence="5" id="KW-0067">ATP-binding</keyword>
<dbReference type="SUPFAM" id="SSF52540">
    <property type="entry name" value="P-loop containing nucleoside triphosphate hydrolases"/>
    <property type="match status" value="1"/>
</dbReference>
<dbReference type="PROSITE" id="PS51194">
    <property type="entry name" value="HELICASE_CTER"/>
    <property type="match status" value="1"/>
</dbReference>
<protein>
    <recommendedName>
        <fullName evidence="9">DNA 3'-5' helicase</fullName>
        <ecNumber evidence="9">5.6.2.4</ecNumber>
    </recommendedName>
</protein>
<keyword evidence="4" id="KW-0347">Helicase</keyword>
<dbReference type="InterPro" id="IPR011545">
    <property type="entry name" value="DEAD/DEAH_box_helicase_dom"/>
</dbReference>
<dbReference type="Pfam" id="PF00270">
    <property type="entry name" value="DEAD"/>
    <property type="match status" value="1"/>
</dbReference>
<evidence type="ECO:0000313" key="12">
    <source>
        <dbReference type="EMBL" id="CAB4887931.1"/>
    </source>
</evidence>
<dbReference type="GO" id="GO:0003677">
    <property type="term" value="F:DNA binding"/>
    <property type="evidence" value="ECO:0007669"/>
    <property type="project" value="UniProtKB-KW"/>
</dbReference>
<evidence type="ECO:0000256" key="5">
    <source>
        <dbReference type="ARBA" id="ARBA00022840"/>
    </source>
</evidence>
<dbReference type="GO" id="GO:0043138">
    <property type="term" value="F:3'-5' DNA helicase activity"/>
    <property type="evidence" value="ECO:0007669"/>
    <property type="project" value="UniProtKB-EC"/>
</dbReference>
<dbReference type="PROSITE" id="PS51192">
    <property type="entry name" value="HELICASE_ATP_BIND_1"/>
    <property type="match status" value="1"/>
</dbReference>
<evidence type="ECO:0000256" key="9">
    <source>
        <dbReference type="ARBA" id="ARBA00034808"/>
    </source>
</evidence>
<dbReference type="InterPro" id="IPR002464">
    <property type="entry name" value="DNA/RNA_helicase_DEAH_CS"/>
</dbReference>
<evidence type="ECO:0000256" key="2">
    <source>
        <dbReference type="ARBA" id="ARBA00022741"/>
    </source>
</evidence>
<dbReference type="NCBIfam" id="TIGR00614">
    <property type="entry name" value="recQ_fam"/>
    <property type="match status" value="1"/>
</dbReference>
<dbReference type="GO" id="GO:0030894">
    <property type="term" value="C:replisome"/>
    <property type="evidence" value="ECO:0007669"/>
    <property type="project" value="TreeGrafter"/>
</dbReference>
<evidence type="ECO:0000259" key="10">
    <source>
        <dbReference type="PROSITE" id="PS51192"/>
    </source>
</evidence>
<dbReference type="Pfam" id="PF00271">
    <property type="entry name" value="Helicase_C"/>
    <property type="match status" value="1"/>
</dbReference>
<keyword evidence="7" id="KW-0413">Isomerase</keyword>
<feature type="domain" description="Helicase C-terminal" evidence="11">
    <location>
        <begin position="237"/>
        <end position="387"/>
    </location>
</feature>
<keyword evidence="6" id="KW-0238">DNA-binding</keyword>
<dbReference type="SMART" id="SM00490">
    <property type="entry name" value="HELICc"/>
    <property type="match status" value="1"/>
</dbReference>
<dbReference type="GO" id="GO:0006281">
    <property type="term" value="P:DNA repair"/>
    <property type="evidence" value="ECO:0007669"/>
    <property type="project" value="TreeGrafter"/>
</dbReference>
<feature type="domain" description="Helicase ATP-binding" evidence="10">
    <location>
        <begin position="38"/>
        <end position="211"/>
    </location>
</feature>
<dbReference type="SMART" id="SM00487">
    <property type="entry name" value="DEXDc"/>
    <property type="match status" value="1"/>
</dbReference>
<dbReference type="EC" id="5.6.2.4" evidence="9"/>
<evidence type="ECO:0000256" key="4">
    <source>
        <dbReference type="ARBA" id="ARBA00022806"/>
    </source>
</evidence>
<dbReference type="GO" id="GO:0005524">
    <property type="term" value="F:ATP binding"/>
    <property type="evidence" value="ECO:0007669"/>
    <property type="project" value="UniProtKB-KW"/>
</dbReference>
<name>A0A6J7EZQ2_9ZZZZ</name>
<sequence>MPPDPISSAEAAAALDRVLASMAGPAACPRDGQLDAVAALTVTRGRVLVVQATGWGKSAVYWAATAANRAAGHGPTLVVSPLLALMRDQVAAAARAGVRAATINSTNQDDWDKVYQGLSANTIDVLLISPERLASTTFTTRLAELSSRIGLLVIDEAHCISDWGHDFRPDYQRIAAVLTGVPGVPVLATTATANQRVTTDVAAQLGADTTVIRGSLARSSLRLDVVNGLNAAERWAWVSEALGQIAGSGIAYVLTVAEAERLSAFLVEAGHDAVAYHGQLDPEVRSVIEQRLQLNQVKVVVATSALGMGYDKADLAFCLHVGSPSSPVAMYQQVGRAGRAIDDAIAVLLPAETDEQLWEYFATVGIPDPALAQRVLAELDAGPLSLIALETATGGRRSRIEALLRVLSVDGAVARTGQGWEATGQGWQFNAAKYDALRTARHHEAELMRRYARKQSCLMLLLQQALDDPEPQPCGRCGVCTERAVVGFSTPPHERVEQARTWMRGSVNLIQARKLWPSGVASWRGKITGADDGRAIAFADDPAWPEVVAEVRSRRAGPASTAGALHVLGQWRNQWASRPTVVVALPGPDGGTYAAALAAAIGQAGKLPTLEALVWSGDPVASDTASGARVAELTSRLALAPDARISGTVLLVAATYRSGWTTTLAAALLRSAGADRVLPLVAQQLP</sequence>
<dbReference type="PROSITE" id="PS00690">
    <property type="entry name" value="DEAH_ATP_HELICASE"/>
    <property type="match status" value="1"/>
</dbReference>
<gene>
    <name evidence="12" type="ORF">UFOPK3376_02544</name>
</gene>
<dbReference type="EMBL" id="CAFBLP010000085">
    <property type="protein sequence ID" value="CAB4887931.1"/>
    <property type="molecule type" value="Genomic_DNA"/>
</dbReference>
<dbReference type="InterPro" id="IPR004589">
    <property type="entry name" value="DNA_helicase_ATP-dep_RecQ"/>
</dbReference>
<keyword evidence="2" id="KW-0547">Nucleotide-binding</keyword>
<dbReference type="PANTHER" id="PTHR13710">
    <property type="entry name" value="DNA HELICASE RECQ FAMILY MEMBER"/>
    <property type="match status" value="1"/>
</dbReference>
<dbReference type="GO" id="GO:0016787">
    <property type="term" value="F:hydrolase activity"/>
    <property type="evidence" value="ECO:0007669"/>
    <property type="project" value="UniProtKB-KW"/>
</dbReference>
<comment type="catalytic activity">
    <reaction evidence="8">
        <text>Couples ATP hydrolysis with the unwinding of duplex DNA by translocating in the 3'-5' direction.</text>
        <dbReference type="EC" id="5.6.2.4"/>
    </reaction>
</comment>
<dbReference type="PANTHER" id="PTHR13710:SF105">
    <property type="entry name" value="ATP-DEPENDENT DNA HELICASE Q1"/>
    <property type="match status" value="1"/>
</dbReference>
<dbReference type="AlphaFoldDB" id="A0A6J7EZQ2"/>
<evidence type="ECO:0000256" key="1">
    <source>
        <dbReference type="ARBA" id="ARBA00005446"/>
    </source>
</evidence>
<evidence type="ECO:0000256" key="7">
    <source>
        <dbReference type="ARBA" id="ARBA00023235"/>
    </source>
</evidence>
<dbReference type="GO" id="GO:0043590">
    <property type="term" value="C:bacterial nucleoid"/>
    <property type="evidence" value="ECO:0007669"/>
    <property type="project" value="TreeGrafter"/>
</dbReference>
<organism evidence="12">
    <name type="scientific">freshwater metagenome</name>
    <dbReference type="NCBI Taxonomy" id="449393"/>
    <lineage>
        <taxon>unclassified sequences</taxon>
        <taxon>metagenomes</taxon>
        <taxon>ecological metagenomes</taxon>
    </lineage>
</organism>
<dbReference type="InterPro" id="IPR027417">
    <property type="entry name" value="P-loop_NTPase"/>
</dbReference>
<reference evidence="12" key="1">
    <citation type="submission" date="2020-05" db="EMBL/GenBank/DDBJ databases">
        <authorList>
            <person name="Chiriac C."/>
            <person name="Salcher M."/>
            <person name="Ghai R."/>
            <person name="Kavagutti S V."/>
        </authorList>
    </citation>
    <scope>NUCLEOTIDE SEQUENCE</scope>
</reference>
<evidence type="ECO:0000256" key="6">
    <source>
        <dbReference type="ARBA" id="ARBA00023125"/>
    </source>
</evidence>
<evidence type="ECO:0000256" key="8">
    <source>
        <dbReference type="ARBA" id="ARBA00034617"/>
    </source>
</evidence>
<evidence type="ECO:0000259" key="11">
    <source>
        <dbReference type="PROSITE" id="PS51194"/>
    </source>
</evidence>
<dbReference type="InterPro" id="IPR014001">
    <property type="entry name" value="Helicase_ATP-bd"/>
</dbReference>
<accession>A0A6J7EZQ2</accession>
<dbReference type="GO" id="GO:0006310">
    <property type="term" value="P:DNA recombination"/>
    <property type="evidence" value="ECO:0007669"/>
    <property type="project" value="InterPro"/>
</dbReference>
<dbReference type="Gene3D" id="3.40.50.300">
    <property type="entry name" value="P-loop containing nucleotide triphosphate hydrolases"/>
    <property type="match status" value="2"/>
</dbReference>